<evidence type="ECO:0000256" key="4">
    <source>
        <dbReference type="ARBA" id="ARBA00010918"/>
    </source>
</evidence>
<dbReference type="SUPFAM" id="SSF53187">
    <property type="entry name" value="Zn-dependent exopeptidases"/>
    <property type="match status" value="1"/>
</dbReference>
<evidence type="ECO:0000313" key="19">
    <source>
        <dbReference type="EMBL" id="KZO97083.1"/>
    </source>
</evidence>
<dbReference type="GO" id="GO:0005774">
    <property type="term" value="C:vacuolar membrane"/>
    <property type="evidence" value="ECO:0007669"/>
    <property type="project" value="UniProtKB-SubCell"/>
</dbReference>
<dbReference type="GO" id="GO:0008235">
    <property type="term" value="F:metalloexopeptidase activity"/>
    <property type="evidence" value="ECO:0007669"/>
    <property type="project" value="InterPro"/>
</dbReference>
<dbReference type="InterPro" id="IPR053976">
    <property type="entry name" value="PFF1_TM"/>
</dbReference>
<evidence type="ECO:0000256" key="12">
    <source>
        <dbReference type="ARBA" id="ARBA00023049"/>
    </source>
</evidence>
<dbReference type="Pfam" id="PF22251">
    <property type="entry name" value="PFF1_TM"/>
    <property type="match status" value="2"/>
</dbReference>
<dbReference type="GO" id="GO:0006508">
    <property type="term" value="P:proteolysis"/>
    <property type="evidence" value="ECO:0007669"/>
    <property type="project" value="UniProtKB-KW"/>
</dbReference>
<evidence type="ECO:0000256" key="16">
    <source>
        <dbReference type="SAM" id="Phobius"/>
    </source>
</evidence>
<feature type="transmembrane region" description="Helical" evidence="16">
    <location>
        <begin position="638"/>
        <end position="655"/>
    </location>
</feature>
<protein>
    <recommendedName>
        <fullName evidence="15">Peptide hydrolase</fullName>
        <ecNumber evidence="15">3.4.-.-</ecNumber>
    </recommendedName>
</protein>
<keyword evidence="20" id="KW-1185">Reference proteome</keyword>
<feature type="transmembrane region" description="Helical" evidence="16">
    <location>
        <begin position="350"/>
        <end position="372"/>
    </location>
</feature>
<dbReference type="PANTHER" id="PTHR12147">
    <property type="entry name" value="METALLOPEPTIDASE M28 FAMILY MEMBER"/>
    <property type="match status" value="1"/>
</dbReference>
<dbReference type="AlphaFoldDB" id="A0A167MUY9"/>
<evidence type="ECO:0000256" key="3">
    <source>
        <dbReference type="ARBA" id="ARBA00004128"/>
    </source>
</evidence>
<accession>A0A167MUY9</accession>
<keyword evidence="11 16" id="KW-1133">Transmembrane helix</keyword>
<dbReference type="Proteomes" id="UP000076738">
    <property type="component" value="Unassembled WGS sequence"/>
</dbReference>
<keyword evidence="7 16" id="KW-0812">Transmembrane</keyword>
<dbReference type="STRING" id="1330018.A0A167MUY9"/>
<feature type="domain" description="Vacuolar membrane protease transmembrane" evidence="18">
    <location>
        <begin position="545"/>
        <end position="636"/>
    </location>
</feature>
<feature type="domain" description="Vacuolar membrane protease transmembrane" evidence="18">
    <location>
        <begin position="387"/>
        <end position="503"/>
    </location>
</feature>
<feature type="transmembrane region" description="Helical" evidence="16">
    <location>
        <begin position="384"/>
        <end position="406"/>
    </location>
</feature>
<dbReference type="CDD" id="cd03875">
    <property type="entry name" value="M28_Fxna_like"/>
    <property type="match status" value="1"/>
</dbReference>
<feature type="transmembrane region" description="Helical" evidence="16">
    <location>
        <begin position="577"/>
        <end position="598"/>
    </location>
</feature>
<evidence type="ECO:0000256" key="5">
    <source>
        <dbReference type="ARBA" id="ARBA00022554"/>
    </source>
</evidence>
<keyword evidence="5" id="KW-0926">Vacuole</keyword>
<evidence type="ECO:0000256" key="15">
    <source>
        <dbReference type="RuleBase" id="RU361240"/>
    </source>
</evidence>
<feature type="transmembrane region" description="Helical" evidence="16">
    <location>
        <begin position="12"/>
        <end position="32"/>
    </location>
</feature>
<evidence type="ECO:0000256" key="10">
    <source>
        <dbReference type="ARBA" id="ARBA00022833"/>
    </source>
</evidence>
<evidence type="ECO:0000313" key="20">
    <source>
        <dbReference type="Proteomes" id="UP000076738"/>
    </source>
</evidence>
<comment type="cofactor">
    <cofactor evidence="1">
        <name>Zn(2+)</name>
        <dbReference type="ChEBI" id="CHEBI:29105"/>
    </cofactor>
</comment>
<keyword evidence="8 15" id="KW-0479">Metal-binding</keyword>
<organism evidence="19 20">
    <name type="scientific">Calocera viscosa (strain TUFC12733)</name>
    <dbReference type="NCBI Taxonomy" id="1330018"/>
    <lineage>
        <taxon>Eukaryota</taxon>
        <taxon>Fungi</taxon>
        <taxon>Dikarya</taxon>
        <taxon>Basidiomycota</taxon>
        <taxon>Agaricomycotina</taxon>
        <taxon>Dacrymycetes</taxon>
        <taxon>Dacrymycetales</taxon>
        <taxon>Dacrymycetaceae</taxon>
        <taxon>Calocera</taxon>
    </lineage>
</organism>
<feature type="transmembrane region" description="Helical" evidence="16">
    <location>
        <begin position="483"/>
        <end position="505"/>
    </location>
</feature>
<feature type="transmembrane region" description="Helical" evidence="16">
    <location>
        <begin position="418"/>
        <end position="439"/>
    </location>
</feature>
<dbReference type="Gene3D" id="3.40.630.10">
    <property type="entry name" value="Zn peptidases"/>
    <property type="match status" value="1"/>
</dbReference>
<dbReference type="EC" id="3.4.-.-" evidence="15"/>
<sequence length="866" mass="94801">MQIASYFRFSPGPVTFLITITYIAIFATTVGIHEYGWDAPEKGSGERMGLDLEGAMEDLRVIARRAHPYNSKENDFVHDYILSRVNSLAAGKSFIEVDDDLVSNTTFTNAGVLGDAASLGNVMYFEGTNILVKVEGERPGLPAVLLSAHYDSVSTAPGATDDGMGVTSLLALISHYGVKRPSRTLIFNINNAEEDGLLGAWAFLEHPWASLPQTFLNLEGAGQAGRPLLFRTSSPHVTSAYHGVPHPHGNAITADAFKRKVVRSNTDYVVYETKGWEGLDIAFYKGRSRYHTRADSVPGVQDTRAQWAMLESAYWATEGLMADEAANVGGETVFFDVLGSAIAVFSLRTVYIINILLLILGPMIVGLTLWYTHFKRHVAFPLHGWARFPVAFVVSFGGTIGLAFIYNAVNPFIVHSSSYVVLISLLCTAFVLLTVTLEAFARFRPVHEQKLIVLIELYVFWWFILAISTGFEGAPQRLVAPYFVTLFSAGTLFGLLLGLAEDALLEWKGSEDKERIVRVPGEEEGDPEVEVSANEIDVPDALPAEPTERTPLVTREQPVDPVHEGESRISALWMFQFWLAVVFPAIWASQTVLMLMTALGQTLVDGSPPITVYLGMAIMGYLIILPLAPFLHAIHFNVTLTLLLLLAGSAIWSLAATPFTPSFPFKVFYRQVVTLDVTPVRNEVMLGGLPSVVPTTVESWKMSGEVECGRPLDVMFRPNLKACVWEGHAGADGMGVDFSITRISSGTAKLEVTGSNTRSCGVQFDKPVHSLRIADAAAPSSAPDSVNQLTLMSRTWNKTFELEFDFDQDMQGGTVYCEYADARPGQIPDFDDVMESIPVWATVTKGASGLVVATKSWKVPGLEEVD</sequence>
<gene>
    <name evidence="19" type="ORF">CALVIDRAFT_597809</name>
</gene>
<dbReference type="Pfam" id="PF04389">
    <property type="entry name" value="Peptidase_M28"/>
    <property type="match status" value="1"/>
</dbReference>
<keyword evidence="13 16" id="KW-0472">Membrane</keyword>
<evidence type="ECO:0000256" key="9">
    <source>
        <dbReference type="ARBA" id="ARBA00022801"/>
    </source>
</evidence>
<dbReference type="OrthoDB" id="76293at2759"/>
<keyword evidence="12" id="KW-0482">Metalloprotease</keyword>
<evidence type="ECO:0000256" key="7">
    <source>
        <dbReference type="ARBA" id="ARBA00022692"/>
    </source>
</evidence>
<comment type="subcellular location">
    <subcellularLocation>
        <location evidence="3">Vacuole membrane</location>
        <topology evidence="3">Multi-pass membrane protein</topology>
    </subcellularLocation>
</comment>
<evidence type="ECO:0000259" key="18">
    <source>
        <dbReference type="Pfam" id="PF22251"/>
    </source>
</evidence>
<evidence type="ECO:0000256" key="6">
    <source>
        <dbReference type="ARBA" id="ARBA00022670"/>
    </source>
</evidence>
<proteinExistence type="inferred from homology"/>
<keyword evidence="10 15" id="KW-0862">Zinc</keyword>
<evidence type="ECO:0000256" key="14">
    <source>
        <dbReference type="ARBA" id="ARBA00023180"/>
    </source>
</evidence>
<dbReference type="InterPro" id="IPR045175">
    <property type="entry name" value="M28_fam"/>
</dbReference>
<dbReference type="EMBL" id="KV417281">
    <property type="protein sequence ID" value="KZO97083.1"/>
    <property type="molecule type" value="Genomic_DNA"/>
</dbReference>
<evidence type="ECO:0000259" key="17">
    <source>
        <dbReference type="Pfam" id="PF04389"/>
    </source>
</evidence>
<keyword evidence="6 15" id="KW-0645">Protease</keyword>
<evidence type="ECO:0000256" key="1">
    <source>
        <dbReference type="ARBA" id="ARBA00001947"/>
    </source>
</evidence>
<feature type="domain" description="Peptidase M28" evidence="17">
    <location>
        <begin position="129"/>
        <end position="302"/>
    </location>
</feature>
<reference evidence="19 20" key="1">
    <citation type="journal article" date="2016" name="Mol. Biol. Evol.">
        <title>Comparative Genomics of Early-Diverging Mushroom-Forming Fungi Provides Insights into the Origins of Lignocellulose Decay Capabilities.</title>
        <authorList>
            <person name="Nagy L.G."/>
            <person name="Riley R."/>
            <person name="Tritt A."/>
            <person name="Adam C."/>
            <person name="Daum C."/>
            <person name="Floudas D."/>
            <person name="Sun H."/>
            <person name="Yadav J.S."/>
            <person name="Pangilinan J."/>
            <person name="Larsson K.H."/>
            <person name="Matsuura K."/>
            <person name="Barry K."/>
            <person name="Labutti K."/>
            <person name="Kuo R."/>
            <person name="Ohm R.A."/>
            <person name="Bhattacharya S.S."/>
            <person name="Shirouzu T."/>
            <person name="Yoshinaga Y."/>
            <person name="Martin F.M."/>
            <person name="Grigoriev I.V."/>
            <person name="Hibbett D.S."/>
        </authorList>
    </citation>
    <scope>NUCLEOTIDE SEQUENCE [LARGE SCALE GENOMIC DNA]</scope>
    <source>
        <strain evidence="19 20">TUFC12733</strain>
    </source>
</reference>
<dbReference type="PANTHER" id="PTHR12147:SF58">
    <property type="entry name" value="VACUOLAR MEMBRANE PROTEASE"/>
    <property type="match status" value="1"/>
</dbReference>
<comment type="function">
    <text evidence="2">May be involved in vacuolar sorting and osmoregulation.</text>
</comment>
<evidence type="ECO:0000256" key="11">
    <source>
        <dbReference type="ARBA" id="ARBA00022989"/>
    </source>
</evidence>
<name>A0A167MUY9_CALVF</name>
<evidence type="ECO:0000256" key="13">
    <source>
        <dbReference type="ARBA" id="ARBA00023136"/>
    </source>
</evidence>
<keyword evidence="14" id="KW-0325">Glycoprotein</keyword>
<dbReference type="InterPro" id="IPR007484">
    <property type="entry name" value="Peptidase_M28"/>
</dbReference>
<comment type="similarity">
    <text evidence="4 15">Belongs to the peptidase M28 family.</text>
</comment>
<evidence type="ECO:0000256" key="2">
    <source>
        <dbReference type="ARBA" id="ARBA00003273"/>
    </source>
</evidence>
<feature type="transmembrane region" description="Helical" evidence="16">
    <location>
        <begin position="610"/>
        <end position="631"/>
    </location>
</feature>
<dbReference type="GO" id="GO:0046872">
    <property type="term" value="F:metal ion binding"/>
    <property type="evidence" value="ECO:0007669"/>
    <property type="project" value="UniProtKB-KW"/>
</dbReference>
<keyword evidence="9 15" id="KW-0378">Hydrolase</keyword>
<feature type="transmembrane region" description="Helical" evidence="16">
    <location>
        <begin position="451"/>
        <end position="471"/>
    </location>
</feature>
<evidence type="ECO:0000256" key="8">
    <source>
        <dbReference type="ARBA" id="ARBA00022723"/>
    </source>
</evidence>
<dbReference type="InterPro" id="IPR048024">
    <property type="entry name" value="Fxna-like_M28_dom"/>
</dbReference>